<dbReference type="InterPro" id="IPR011320">
    <property type="entry name" value="RNase_H1_N"/>
</dbReference>
<evidence type="ECO:0000313" key="3">
    <source>
        <dbReference type="Proteomes" id="UP000198538"/>
    </source>
</evidence>
<dbReference type="Gene3D" id="3.30.420.10">
    <property type="entry name" value="Ribonuclease H-like superfamily/Ribonuclease H"/>
    <property type="match status" value="1"/>
</dbReference>
<proteinExistence type="predicted"/>
<dbReference type="STRING" id="582692.SAMN05720606_101192"/>
<dbReference type="Proteomes" id="UP000198538">
    <property type="component" value="Unassembled WGS sequence"/>
</dbReference>
<evidence type="ECO:0000313" key="2">
    <source>
        <dbReference type="EMBL" id="SCX84092.1"/>
    </source>
</evidence>
<dbReference type="SUPFAM" id="SSF53098">
    <property type="entry name" value="Ribonuclease H-like"/>
    <property type="match status" value="1"/>
</dbReference>
<accession>A0A1G5B1W9</accession>
<dbReference type="InterPro" id="IPR009027">
    <property type="entry name" value="Ribosomal_bL9/RNase_H1_N"/>
</dbReference>
<dbReference type="GO" id="GO:0003676">
    <property type="term" value="F:nucleic acid binding"/>
    <property type="evidence" value="ECO:0007669"/>
    <property type="project" value="InterPro"/>
</dbReference>
<keyword evidence="3" id="KW-1185">Reference proteome</keyword>
<reference evidence="3" key="1">
    <citation type="submission" date="2016-10" db="EMBL/GenBank/DDBJ databases">
        <authorList>
            <person name="Varghese N."/>
            <person name="Submissions S."/>
        </authorList>
    </citation>
    <scope>NUCLEOTIDE SEQUENCE [LARGE SCALE GENOMIC DNA]</scope>
    <source>
        <strain evidence="3">BL9</strain>
    </source>
</reference>
<dbReference type="Pfam" id="PF01693">
    <property type="entry name" value="Cauli_VI"/>
    <property type="match status" value="1"/>
</dbReference>
<sequence>MLQKRVGKVGVFRTWAECKKQVNGFPGATYKSFTSYEEAKSFAFNNVDSPKKLKTPSEPKAEIIAYIDGSYNDKQKYYSYASIIFHKNQKLKFAGAENDKEILDQRNVAGEIKAAIQVIEYALDNKAKSIEIFYDYAGIEKWAKNELKAKNPFTQNYVAFTKKVSPQIKIFFFKSEVPLR</sequence>
<dbReference type="Gene3D" id="3.40.970.10">
    <property type="entry name" value="Ribonuclease H1, N-terminal domain"/>
    <property type="match status" value="1"/>
</dbReference>
<name>A0A1G5B1W9_9BACL</name>
<dbReference type="InterPro" id="IPR012337">
    <property type="entry name" value="RNaseH-like_sf"/>
</dbReference>
<protein>
    <submittedName>
        <fullName evidence="2">Ribonuclease HI</fullName>
    </submittedName>
</protein>
<dbReference type="InterPro" id="IPR036397">
    <property type="entry name" value="RNaseH_sf"/>
</dbReference>
<evidence type="ECO:0000259" key="1">
    <source>
        <dbReference type="Pfam" id="PF01693"/>
    </source>
</evidence>
<organism evidence="2 3">
    <name type="scientific">Paenibacillus polysaccharolyticus</name>
    <dbReference type="NCBI Taxonomy" id="582692"/>
    <lineage>
        <taxon>Bacteria</taxon>
        <taxon>Bacillati</taxon>
        <taxon>Bacillota</taxon>
        <taxon>Bacilli</taxon>
        <taxon>Bacillales</taxon>
        <taxon>Paenibacillaceae</taxon>
        <taxon>Paenibacillus</taxon>
    </lineage>
</organism>
<feature type="domain" description="Ribonuclease H1 N-terminal" evidence="1">
    <location>
        <begin position="8"/>
        <end position="42"/>
    </location>
</feature>
<dbReference type="AlphaFoldDB" id="A0A1G5B1W9"/>
<dbReference type="InterPro" id="IPR037056">
    <property type="entry name" value="RNase_H1_N_sf"/>
</dbReference>
<dbReference type="EMBL" id="FMVM01000001">
    <property type="protein sequence ID" value="SCX84092.1"/>
    <property type="molecule type" value="Genomic_DNA"/>
</dbReference>
<dbReference type="SUPFAM" id="SSF55658">
    <property type="entry name" value="L9 N-domain-like"/>
    <property type="match status" value="1"/>
</dbReference>
<gene>
    <name evidence="2" type="ORF">SAMN05720606_101192</name>
</gene>